<dbReference type="InterPro" id="IPR001638">
    <property type="entry name" value="Solute-binding_3/MltF_N"/>
</dbReference>
<proteinExistence type="inferred from homology"/>
<keyword evidence="3 4" id="KW-0732">Signal</keyword>
<dbReference type="PANTHER" id="PTHR30085">
    <property type="entry name" value="AMINO ACID ABC TRANSPORTER PERMEASE"/>
    <property type="match status" value="1"/>
</dbReference>
<evidence type="ECO:0000259" key="5">
    <source>
        <dbReference type="SMART" id="SM00062"/>
    </source>
</evidence>
<evidence type="ECO:0000256" key="1">
    <source>
        <dbReference type="ARBA" id="ARBA00010333"/>
    </source>
</evidence>
<comment type="similarity">
    <text evidence="1">Belongs to the bacterial solute-binding protein 3 family.</text>
</comment>
<dbReference type="PANTHER" id="PTHR30085:SF6">
    <property type="entry name" value="ABC TRANSPORTER GLUTAMINE-BINDING PROTEIN GLNH"/>
    <property type="match status" value="1"/>
</dbReference>
<keyword evidence="2" id="KW-0813">Transport</keyword>
<dbReference type="GO" id="GO:0030288">
    <property type="term" value="C:outer membrane-bounded periplasmic space"/>
    <property type="evidence" value="ECO:0007669"/>
    <property type="project" value="TreeGrafter"/>
</dbReference>
<name>A0A7D6ZIL5_9NOCA</name>
<dbReference type="GO" id="GO:0005576">
    <property type="term" value="C:extracellular region"/>
    <property type="evidence" value="ECO:0007669"/>
    <property type="project" value="TreeGrafter"/>
</dbReference>
<dbReference type="AlphaFoldDB" id="A0A7D6ZIL5"/>
<feature type="domain" description="Solute-binding protein family 3/N-terminal" evidence="5">
    <location>
        <begin position="89"/>
        <end position="311"/>
    </location>
</feature>
<reference evidence="6 7" key="1">
    <citation type="submission" date="2020-07" db="EMBL/GenBank/DDBJ databases">
        <authorList>
            <person name="Zhuang K."/>
            <person name="Ran Y."/>
        </authorList>
    </citation>
    <scope>NUCLEOTIDE SEQUENCE [LARGE SCALE GENOMIC DNA]</scope>
    <source>
        <strain evidence="6 7">WCH-YHL-001</strain>
    </source>
</reference>
<dbReference type="GO" id="GO:0006865">
    <property type="term" value="P:amino acid transport"/>
    <property type="evidence" value="ECO:0007669"/>
    <property type="project" value="TreeGrafter"/>
</dbReference>
<feature type="signal peptide" evidence="4">
    <location>
        <begin position="1"/>
        <end position="19"/>
    </location>
</feature>
<dbReference type="KEGG" id="nhu:H0264_18880"/>
<gene>
    <name evidence="6" type="ORF">H0264_18880</name>
</gene>
<evidence type="ECO:0000256" key="3">
    <source>
        <dbReference type="ARBA" id="ARBA00022729"/>
    </source>
</evidence>
<dbReference type="SUPFAM" id="SSF53850">
    <property type="entry name" value="Periplasmic binding protein-like II"/>
    <property type="match status" value="1"/>
</dbReference>
<evidence type="ECO:0000256" key="4">
    <source>
        <dbReference type="SAM" id="SignalP"/>
    </source>
</evidence>
<evidence type="ECO:0000256" key="2">
    <source>
        <dbReference type="ARBA" id="ARBA00022448"/>
    </source>
</evidence>
<dbReference type="EMBL" id="CP059399">
    <property type="protein sequence ID" value="QLY34498.1"/>
    <property type="molecule type" value="Genomic_DNA"/>
</dbReference>
<feature type="chain" id="PRO_5038449501" evidence="4">
    <location>
        <begin position="20"/>
        <end position="323"/>
    </location>
</feature>
<dbReference type="Gene3D" id="3.40.190.10">
    <property type="entry name" value="Periplasmic binding protein-like II"/>
    <property type="match status" value="2"/>
</dbReference>
<keyword evidence="7" id="KW-1185">Reference proteome</keyword>
<dbReference type="SMART" id="SM00062">
    <property type="entry name" value="PBPb"/>
    <property type="match status" value="1"/>
</dbReference>
<dbReference type="Pfam" id="PF00497">
    <property type="entry name" value="SBP_bac_3"/>
    <property type="match status" value="1"/>
</dbReference>
<dbReference type="InterPro" id="IPR051455">
    <property type="entry name" value="Bact_solute-bind_prot3"/>
</dbReference>
<sequence length="323" mass="33937">MLSATAALLATVLAATVLVACGSAPDPDPPLTLPPGDGLPPGATLITTNPPQRGPDTCNATASLRPGAQPAPGNMPAGSTMARIVANGKVRIGVDQNLYPMGYRNPATGQIEGFDIDIAYEIARDLFGDPTKVELHPIESAQRIPALTNGEVDLVVQTLSATCERATQIAFSTTYFAATQRILAVKGSGIRSADDLGGRTVCELPRTTTLDTLLALPNPPTIIAMPNWLDCLTLLQQGEVDAVSTDTPILAGLIAQDPNLEIVGGDMAPDDYSVGVPKQHTDLVRFVNGVLERIRTDGTWQRLYNARLSILGPAGPPTPKYSD</sequence>
<protein>
    <submittedName>
        <fullName evidence="6">Glutamate ABC transporter substrate-binding protein</fullName>
    </submittedName>
</protein>
<accession>A0A7D6ZIL5</accession>
<dbReference type="CDD" id="cd13690">
    <property type="entry name" value="PBP2_GluB"/>
    <property type="match status" value="1"/>
</dbReference>
<dbReference type="Proteomes" id="UP000515512">
    <property type="component" value="Chromosome"/>
</dbReference>
<evidence type="ECO:0000313" key="7">
    <source>
        <dbReference type="Proteomes" id="UP000515512"/>
    </source>
</evidence>
<organism evidence="6 7">
    <name type="scientific">Nocardia huaxiensis</name>
    <dbReference type="NCBI Taxonomy" id="2755382"/>
    <lineage>
        <taxon>Bacteria</taxon>
        <taxon>Bacillati</taxon>
        <taxon>Actinomycetota</taxon>
        <taxon>Actinomycetes</taxon>
        <taxon>Mycobacteriales</taxon>
        <taxon>Nocardiaceae</taxon>
        <taxon>Nocardia</taxon>
    </lineage>
</organism>
<evidence type="ECO:0000313" key="6">
    <source>
        <dbReference type="EMBL" id="QLY34498.1"/>
    </source>
</evidence>